<name>A0A2K8UI10_9GAMM</name>
<dbReference type="RefSeq" id="WP_100922770.1">
    <property type="nucleotide sequence ID" value="NZ_CP020371.1"/>
</dbReference>
<dbReference type="GO" id="GO:0050361">
    <property type="term" value="F:tryptophan 2-monooxygenase activity"/>
    <property type="evidence" value="ECO:0007669"/>
    <property type="project" value="UniProtKB-EC"/>
</dbReference>
<accession>A0A2K8UI10</accession>
<keyword evidence="8" id="KW-0614">Plasmid</keyword>
<dbReference type="Pfam" id="PF01593">
    <property type="entry name" value="Amino_oxidase"/>
    <property type="match status" value="2"/>
</dbReference>
<dbReference type="PANTHER" id="PTHR10742:SF342">
    <property type="entry name" value="AMINE OXIDASE"/>
    <property type="match status" value="1"/>
</dbReference>
<comment type="catalytic activity">
    <reaction evidence="6">
        <text>L-tryptophan + O2 = indole-3-acetamide + CO2 + H2O</text>
        <dbReference type="Rhea" id="RHEA:16165"/>
        <dbReference type="ChEBI" id="CHEBI:15377"/>
        <dbReference type="ChEBI" id="CHEBI:15379"/>
        <dbReference type="ChEBI" id="CHEBI:16031"/>
        <dbReference type="ChEBI" id="CHEBI:16526"/>
        <dbReference type="ChEBI" id="CHEBI:57912"/>
        <dbReference type="EC" id="1.13.12.3"/>
    </reaction>
</comment>
<dbReference type="InterPro" id="IPR036188">
    <property type="entry name" value="FAD/NAD-bd_sf"/>
</dbReference>
<evidence type="ECO:0000313" key="9">
    <source>
        <dbReference type="Proteomes" id="UP000232638"/>
    </source>
</evidence>
<dbReference type="PANTHER" id="PTHR10742">
    <property type="entry name" value="FLAVIN MONOAMINE OXIDASE"/>
    <property type="match status" value="1"/>
</dbReference>
<feature type="domain" description="Amine oxidase" evidence="7">
    <location>
        <begin position="271"/>
        <end position="510"/>
    </location>
</feature>
<dbReference type="GO" id="GO:0001716">
    <property type="term" value="F:L-amino-acid oxidase activity"/>
    <property type="evidence" value="ECO:0007669"/>
    <property type="project" value="TreeGrafter"/>
</dbReference>
<evidence type="ECO:0000256" key="1">
    <source>
        <dbReference type="ARBA" id="ARBA00004814"/>
    </source>
</evidence>
<feature type="domain" description="Amine oxidase" evidence="7">
    <location>
        <begin position="62"/>
        <end position="146"/>
    </location>
</feature>
<dbReference type="Gene3D" id="3.90.660.10">
    <property type="match status" value="1"/>
</dbReference>
<organism evidence="8 9">
    <name type="scientific">Candidatus Thiodictyon syntrophicum</name>
    <dbReference type="NCBI Taxonomy" id="1166950"/>
    <lineage>
        <taxon>Bacteria</taxon>
        <taxon>Pseudomonadati</taxon>
        <taxon>Pseudomonadota</taxon>
        <taxon>Gammaproteobacteria</taxon>
        <taxon>Chromatiales</taxon>
        <taxon>Chromatiaceae</taxon>
        <taxon>Thiodictyon</taxon>
    </lineage>
</organism>
<dbReference type="InterPro" id="IPR002937">
    <property type="entry name" value="Amino_oxidase"/>
</dbReference>
<reference evidence="8 9" key="1">
    <citation type="submission" date="2017-03" db="EMBL/GenBank/DDBJ databases">
        <title>Complete genome sequence of Candidatus 'Thiodictyon syntrophicum' sp. nov. strain Cad16T, a photolithoautotroph purple sulfur bacterium isolated from an alpine meromictic lake.</title>
        <authorList>
            <person name="Luedin S.M."/>
            <person name="Pothier J.F."/>
            <person name="Danza F."/>
            <person name="Storelli N."/>
            <person name="Wittwer M."/>
            <person name="Tonolla M."/>
        </authorList>
    </citation>
    <scope>NUCLEOTIDE SEQUENCE [LARGE SCALE GENOMIC DNA]</scope>
    <source>
        <strain evidence="8 9">Cad16T</strain>
        <plasmid evidence="9">Plasmid pts417</plasmid>
    </source>
</reference>
<dbReference type="Proteomes" id="UP000232638">
    <property type="component" value="Plasmid pTs417"/>
</dbReference>
<dbReference type="SUPFAM" id="SSF51905">
    <property type="entry name" value="FAD/NAD(P)-binding domain"/>
    <property type="match status" value="1"/>
</dbReference>
<dbReference type="KEGG" id="tsy:THSYN_29780"/>
<dbReference type="Gene3D" id="3.50.50.60">
    <property type="entry name" value="FAD/NAD(P)-binding domain"/>
    <property type="match status" value="1"/>
</dbReference>
<evidence type="ECO:0000256" key="5">
    <source>
        <dbReference type="ARBA" id="ARBA00023070"/>
    </source>
</evidence>
<protein>
    <recommendedName>
        <fullName evidence="4">Tryptophan 2-monooxygenase</fullName>
        <ecNumber evidence="3">1.13.12.3</ecNumber>
    </recommendedName>
</protein>
<geneLocation type="plasmid" evidence="9">
    <name>pts417</name>
</geneLocation>
<dbReference type="Gene3D" id="1.20.1440.240">
    <property type="match status" value="1"/>
</dbReference>
<evidence type="ECO:0000256" key="3">
    <source>
        <dbReference type="ARBA" id="ARBA00012535"/>
    </source>
</evidence>
<evidence type="ECO:0000259" key="7">
    <source>
        <dbReference type="Pfam" id="PF01593"/>
    </source>
</evidence>
<dbReference type="GO" id="GO:0009063">
    <property type="term" value="P:amino acid catabolic process"/>
    <property type="evidence" value="ECO:0007669"/>
    <property type="project" value="TreeGrafter"/>
</dbReference>
<evidence type="ECO:0000256" key="2">
    <source>
        <dbReference type="ARBA" id="ARBA00005833"/>
    </source>
</evidence>
<dbReference type="OrthoDB" id="337830at2"/>
<dbReference type="EMBL" id="CP020371">
    <property type="protein sequence ID" value="AUB85119.1"/>
    <property type="molecule type" value="Genomic_DNA"/>
</dbReference>
<keyword evidence="5" id="KW-0073">Auxin biosynthesis</keyword>
<dbReference type="AlphaFoldDB" id="A0A2K8UI10"/>
<comment type="pathway">
    <text evidence="1">Plant hormone metabolism; auxin biosynthesis.</text>
</comment>
<dbReference type="GO" id="GO:0009851">
    <property type="term" value="P:auxin biosynthetic process"/>
    <property type="evidence" value="ECO:0007669"/>
    <property type="project" value="UniProtKB-KW"/>
</dbReference>
<evidence type="ECO:0000256" key="4">
    <source>
        <dbReference type="ARBA" id="ARBA00017871"/>
    </source>
</evidence>
<gene>
    <name evidence="8" type="ORF">THSYN_29780</name>
</gene>
<dbReference type="InterPro" id="IPR050281">
    <property type="entry name" value="Flavin_monoamine_oxidase"/>
</dbReference>
<dbReference type="EC" id="1.13.12.3" evidence="3"/>
<evidence type="ECO:0000313" key="8">
    <source>
        <dbReference type="EMBL" id="AUB85119.1"/>
    </source>
</evidence>
<dbReference type="PRINTS" id="PR00420">
    <property type="entry name" value="RNGMNOXGNASE"/>
</dbReference>
<sequence length="525" mass="56736">MKNDDGEGLNRGRRKLLIAAALLAGTRWPGRLEASEGTGSPAAILPAGSARGREVLILGAGIAGLVSAYELHQAGCRVRVLEARERVGGRCWTLRRGDRISEFGGAEQVCDFAPGDYLNPAANRIKPDHLGVLSYVRTLGVPVELFESGPLGQNWLLRRRPGHPLTGRRLRFRELDRDELGYAMQRLVALLEPAGTAPGLEDKELAAWARGFGELNAAGRYVGTAARGYRVPPGAVDAPGEPAPPLPADQIWSYGPLSAVPDWVDSAKYPTPVLTVTGGIDGLARAVAARLPAGTIRQGAEVMRIRQDAAGVTVHWRDAASGQVHQERAQQAVCTIPFIVLARIDSDFDPALRPIIAGLPYEPVVKVGLAFRRRFWEQDEQVFGGYSYLDDPDLMIIYPSARLGAPTGVLTHYYSVRDSLPLAALTPAERARRALTDLQYLHPGAGTDFASAVSIAWARTPFSAGCFGNWSANARARDLPRIAAGDRRVIFAGEHISQIPGWMEGAVQSAHAGLKRLAQQWELRS</sequence>
<evidence type="ECO:0000256" key="6">
    <source>
        <dbReference type="ARBA" id="ARBA00047321"/>
    </source>
</evidence>
<keyword evidence="9" id="KW-1185">Reference proteome</keyword>
<proteinExistence type="inferred from homology"/>
<comment type="similarity">
    <text evidence="2">Belongs to the tryptophan 2-monooxygenase family.</text>
</comment>
<dbReference type="SUPFAM" id="SSF54373">
    <property type="entry name" value="FAD-linked reductases, C-terminal domain"/>
    <property type="match status" value="1"/>
</dbReference>